<reference evidence="5" key="2">
    <citation type="journal article" date="2017" name="J. Med. Entomol.">
        <title>Transcriptome Analysis of the Triatoma infestans (Hemiptera: Reduviidae) Integument.</title>
        <authorList>
            <person name="Calderon-Fernandez G.M."/>
            <person name="Moriconi D.E."/>
            <person name="Dulbecco A.B."/>
            <person name="Juarez M.P."/>
        </authorList>
    </citation>
    <scope>NUCLEOTIDE SEQUENCE</scope>
    <source>
        <strain evidence="5">Int1</strain>
        <tissue evidence="5">Integument</tissue>
    </source>
</reference>
<feature type="coiled-coil region" evidence="2">
    <location>
        <begin position="179"/>
        <end position="458"/>
    </location>
</feature>
<dbReference type="EMBL" id="GEMB01000615">
    <property type="protein sequence ID" value="JAS02518.1"/>
    <property type="molecule type" value="Transcribed_RNA"/>
</dbReference>
<name>A0A171AVA5_TRIIF</name>
<dbReference type="InterPro" id="IPR041611">
    <property type="entry name" value="SKICH"/>
</dbReference>
<evidence type="ECO:0000259" key="4">
    <source>
        <dbReference type="Pfam" id="PF17751"/>
    </source>
</evidence>
<feature type="coiled-coil region" evidence="2">
    <location>
        <begin position="730"/>
        <end position="827"/>
    </location>
</feature>
<feature type="coiled-coil region" evidence="2">
    <location>
        <begin position="511"/>
        <end position="538"/>
    </location>
</feature>
<dbReference type="AlphaFoldDB" id="A0A171AVA5"/>
<evidence type="ECO:0000256" key="2">
    <source>
        <dbReference type="SAM" id="Coils"/>
    </source>
</evidence>
<feature type="non-terminal residue" evidence="5">
    <location>
        <position position="1"/>
    </location>
</feature>
<dbReference type="Pfam" id="PF17751">
    <property type="entry name" value="SKICH"/>
    <property type="match status" value="1"/>
</dbReference>
<reference evidence="5" key="1">
    <citation type="submission" date="2016-04" db="EMBL/GenBank/DDBJ databases">
        <authorList>
            <person name="Calderon-Fernandez G.M.Sr."/>
        </authorList>
    </citation>
    <scope>NUCLEOTIDE SEQUENCE</scope>
    <source>
        <strain evidence="5">Int1</strain>
        <tissue evidence="5">Integument</tissue>
    </source>
</reference>
<dbReference type="InterPro" id="IPR051002">
    <property type="entry name" value="UBA_autophagy_assoc_protein"/>
</dbReference>
<dbReference type="PANTHER" id="PTHR31915">
    <property type="entry name" value="SKICH DOMAIN-CONTAINING PROTEIN"/>
    <property type="match status" value="1"/>
</dbReference>
<feature type="coiled-coil region" evidence="2">
    <location>
        <begin position="594"/>
        <end position="649"/>
    </location>
</feature>
<feature type="compositionally biased region" description="Polar residues" evidence="3">
    <location>
        <begin position="574"/>
        <end position="587"/>
    </location>
</feature>
<dbReference type="PANTHER" id="PTHR31915:SF6">
    <property type="entry name" value="SKICH DOMAIN-CONTAINING PROTEIN"/>
    <property type="match status" value="1"/>
</dbReference>
<keyword evidence="1 2" id="KW-0175">Coiled coil</keyword>
<feature type="region of interest" description="Disordered" evidence="3">
    <location>
        <begin position="573"/>
        <end position="592"/>
    </location>
</feature>
<dbReference type="Gene3D" id="2.60.40.2840">
    <property type="match status" value="1"/>
</dbReference>
<protein>
    <submittedName>
        <fullName evidence="5">Calcium-binding and coiled-coil domain-containing protein 2</fullName>
    </submittedName>
</protein>
<evidence type="ECO:0000256" key="1">
    <source>
        <dbReference type="ARBA" id="ARBA00023054"/>
    </source>
</evidence>
<evidence type="ECO:0000313" key="5">
    <source>
        <dbReference type="EMBL" id="JAS02518.1"/>
    </source>
</evidence>
<organism evidence="5">
    <name type="scientific">Triatoma infestans</name>
    <name type="common">Assassin bug</name>
    <dbReference type="NCBI Taxonomy" id="30076"/>
    <lineage>
        <taxon>Eukaryota</taxon>
        <taxon>Metazoa</taxon>
        <taxon>Ecdysozoa</taxon>
        <taxon>Arthropoda</taxon>
        <taxon>Hexapoda</taxon>
        <taxon>Insecta</taxon>
        <taxon>Pterygota</taxon>
        <taxon>Neoptera</taxon>
        <taxon>Paraneoptera</taxon>
        <taxon>Hemiptera</taxon>
        <taxon>Heteroptera</taxon>
        <taxon>Panheteroptera</taxon>
        <taxon>Cimicomorpha</taxon>
        <taxon>Reduviidae</taxon>
        <taxon>Triatominae</taxon>
        <taxon>Triatoma</taxon>
    </lineage>
</organism>
<accession>A0A171AVA5</accession>
<feature type="domain" description="SKICH" evidence="4">
    <location>
        <begin position="60"/>
        <end position="160"/>
    </location>
</feature>
<sequence>IKASIGRSPLFLCLRNKRMAERSEASGDMESSLTSLDDFTHLSVDKYMSSSFTKSQYSQVIFHDLCDIYPTDSDIKCTYSLTDNVKPQAGDKIAIFKIGWLSVSDYITFVRAQVPEIGEGSVLEVTFKAGTFPKKDNELYQLCYVTSGNVIAGASTPFCFRKPHESEFLAVEDPADPGLVVFRSRVAQLQSDLDQENQQKKALEAKYDLLNDKFNILKKEFDKCENELIAAKEENTQLLKKQEELITEKDEVQKNLEKTKNDLDIMRNIENELEILKNKHQQVLEDKKRSFDDMEKQMQDMLKEEREKYETKCVDMEASLIEFQNKYAQCEEELNKSKDEITSLMSHIQHLLFENKNLKEKPQTTEAYQNFKVEVDQKQKLADELKGDKEILESKVREQNIANDNLMLEIGNLKFKLRELSEKHNVAMAESHILSDKLKEAEAVIENMKKEIDEQRNAMTSNPEGNQYLKCSEERDLYRAQFENLLVHHSKCDGKMHVRTNELTIKHDSEKTQWMKEKTILQNRITELENTLQSASASGRRSLAAPLKDPASQLFEVFSGACSHVQNVFEGKLNSKSNQQQTDVSTEQNDDLEKQQLREKIKYLQQLKAELSENLVQEKHRISELEKILAETKEENAALKSRVNVLEYELAMFKSSAGAVSNTPSPAHSVITEQLDSLNKSLPIIKKFNDTVAEQKLLEEKLEEEKTAKIILQSKVEFLLQEDAKMNNKLQEISVKYEQLVREKELLIKNSNAESVEELQRVLEDNDTTISDLKAKLLESINERERMQKTINELRKELIGKISAETLSEYKTKVQELENQLAARVQNCRYMARFIQDRFKTTTARRPINCPICTIEFPYGAREVFVQHFDSHMF</sequence>
<proteinExistence type="predicted"/>
<evidence type="ECO:0000256" key="3">
    <source>
        <dbReference type="SAM" id="MobiDB-lite"/>
    </source>
</evidence>